<dbReference type="Proteomes" id="UP000265520">
    <property type="component" value="Unassembled WGS sequence"/>
</dbReference>
<proteinExistence type="predicted"/>
<protein>
    <submittedName>
        <fullName evidence="1">Uncharacterized protein</fullName>
    </submittedName>
</protein>
<evidence type="ECO:0000313" key="1">
    <source>
        <dbReference type="EMBL" id="MCI18161.1"/>
    </source>
</evidence>
<accession>A0A392Q1G2</accession>
<feature type="non-terminal residue" evidence="1">
    <location>
        <position position="1"/>
    </location>
</feature>
<keyword evidence="2" id="KW-1185">Reference proteome</keyword>
<organism evidence="1 2">
    <name type="scientific">Trifolium medium</name>
    <dbReference type="NCBI Taxonomy" id="97028"/>
    <lineage>
        <taxon>Eukaryota</taxon>
        <taxon>Viridiplantae</taxon>
        <taxon>Streptophyta</taxon>
        <taxon>Embryophyta</taxon>
        <taxon>Tracheophyta</taxon>
        <taxon>Spermatophyta</taxon>
        <taxon>Magnoliopsida</taxon>
        <taxon>eudicotyledons</taxon>
        <taxon>Gunneridae</taxon>
        <taxon>Pentapetalae</taxon>
        <taxon>rosids</taxon>
        <taxon>fabids</taxon>
        <taxon>Fabales</taxon>
        <taxon>Fabaceae</taxon>
        <taxon>Papilionoideae</taxon>
        <taxon>50 kb inversion clade</taxon>
        <taxon>NPAAA clade</taxon>
        <taxon>Hologalegina</taxon>
        <taxon>IRL clade</taxon>
        <taxon>Trifolieae</taxon>
        <taxon>Trifolium</taxon>
    </lineage>
</organism>
<dbReference type="EMBL" id="LXQA010108831">
    <property type="protein sequence ID" value="MCI18161.1"/>
    <property type="molecule type" value="Genomic_DNA"/>
</dbReference>
<comment type="caution">
    <text evidence="1">The sequence shown here is derived from an EMBL/GenBank/DDBJ whole genome shotgun (WGS) entry which is preliminary data.</text>
</comment>
<name>A0A392Q1G2_9FABA</name>
<sequence>AAGAPPLTTAGARPLAAAAVVRPWAVPDR</sequence>
<reference evidence="1 2" key="1">
    <citation type="journal article" date="2018" name="Front. Plant Sci.">
        <title>Red Clover (Trifolium pratense) and Zigzag Clover (T. medium) - A Picture of Genomic Similarities and Differences.</title>
        <authorList>
            <person name="Dluhosova J."/>
            <person name="Istvanek J."/>
            <person name="Nedelnik J."/>
            <person name="Repkova J."/>
        </authorList>
    </citation>
    <scope>NUCLEOTIDE SEQUENCE [LARGE SCALE GENOMIC DNA]</scope>
    <source>
        <strain evidence="2">cv. 10/8</strain>
        <tissue evidence="1">Leaf</tissue>
    </source>
</reference>
<evidence type="ECO:0000313" key="2">
    <source>
        <dbReference type="Proteomes" id="UP000265520"/>
    </source>
</evidence>
<dbReference type="AlphaFoldDB" id="A0A392Q1G2"/>